<protein>
    <submittedName>
        <fullName evidence="1">Unnamed protein product</fullName>
    </submittedName>
</protein>
<comment type="caution">
    <text evidence="1">The sequence shown here is derived from an EMBL/GenBank/DDBJ whole genome shotgun (WGS) entry which is preliminary data.</text>
</comment>
<name>A0ACB5TII6_CANBO</name>
<accession>A0ACB5TII6</accession>
<dbReference type="Proteomes" id="UP001165101">
    <property type="component" value="Unassembled WGS sequence"/>
</dbReference>
<reference evidence="1" key="1">
    <citation type="submission" date="2023-04" db="EMBL/GenBank/DDBJ databases">
        <title>Candida boidinii NBRC 1967.</title>
        <authorList>
            <person name="Ichikawa N."/>
            <person name="Sato H."/>
            <person name="Tonouchi N."/>
        </authorList>
    </citation>
    <scope>NUCLEOTIDE SEQUENCE</scope>
    <source>
        <strain evidence="1">NBRC 1967</strain>
    </source>
</reference>
<proteinExistence type="predicted"/>
<sequence>MSENKTDIDEEPDYFQQFQPSVDDFEALKLIGKMKEFKEKNRLYPTDRSLDWLIRKYVEGQDIEFIDRSEFLKNNYRESSELDQNGDKEKFNSGDTGTADEDSSDLFSFSNKAYNAEILMNPFWKTLGYFGLKKQTEPSIELIALELSKMMHKLELAQIFRKEVISQLIAYASTMSDFTARDILIEYIYILNNEFQMQDQLGPRLKEVFSTLNLVQCREKRYKENQRDQIKKYKKLQKTELKKKEKYEEERKSYGLTSNSVKSGLKTTNIDTKDILTAENRILCKSATCYDEYFINKAIKVNLKDALYNYSKVAYNQSGKLQRNSKYFFTYCEAMSKLINIEVKKVEYYDNRNNIQFNMISKSALLDIEKTRKEIEGINGGKNVGSDFLIEDDDDFDQNLGYCFESDSDEKENLKNDDVDNKRVNDDVSNKNSNIATTTAINVGQSVGNNKKSDKFEAERVNYSKNEDVLRNISDNISRDKENSDGNNNNSNINNNNNQNFHNENNEGYQNMKPPVTTTIVFNDLNISDLPSNNWSN</sequence>
<evidence type="ECO:0000313" key="2">
    <source>
        <dbReference type="Proteomes" id="UP001165101"/>
    </source>
</evidence>
<dbReference type="EMBL" id="BSXV01000403">
    <property type="protein sequence ID" value="GME88946.1"/>
    <property type="molecule type" value="Genomic_DNA"/>
</dbReference>
<gene>
    <name evidence="1" type="ORF">Cboi01_000118000</name>
</gene>
<organism evidence="1 2">
    <name type="scientific">Candida boidinii</name>
    <name type="common">Yeast</name>
    <dbReference type="NCBI Taxonomy" id="5477"/>
    <lineage>
        <taxon>Eukaryota</taxon>
        <taxon>Fungi</taxon>
        <taxon>Dikarya</taxon>
        <taxon>Ascomycota</taxon>
        <taxon>Saccharomycotina</taxon>
        <taxon>Pichiomycetes</taxon>
        <taxon>Pichiales</taxon>
        <taxon>Pichiaceae</taxon>
        <taxon>Ogataea</taxon>
        <taxon>Ogataea/Candida clade</taxon>
    </lineage>
</organism>
<evidence type="ECO:0000313" key="1">
    <source>
        <dbReference type="EMBL" id="GME88946.1"/>
    </source>
</evidence>
<keyword evidence="2" id="KW-1185">Reference proteome</keyword>